<dbReference type="Proteomes" id="UP000547510">
    <property type="component" value="Unassembled WGS sequence"/>
</dbReference>
<dbReference type="AlphaFoldDB" id="A0A841CQT8"/>
<comment type="caution">
    <text evidence="2">The sequence shown here is derived from an EMBL/GenBank/DDBJ whole genome shotgun (WGS) entry which is preliminary data.</text>
</comment>
<reference evidence="2 3" key="1">
    <citation type="submission" date="2020-08" db="EMBL/GenBank/DDBJ databases">
        <title>Genomic Encyclopedia of Type Strains, Phase III (KMG-III): the genomes of soil and plant-associated and newly described type strains.</title>
        <authorList>
            <person name="Whitman W."/>
        </authorList>
    </citation>
    <scope>NUCLEOTIDE SEQUENCE [LARGE SCALE GENOMIC DNA]</scope>
    <source>
        <strain evidence="2 3">CECT 8640</strain>
    </source>
</reference>
<evidence type="ECO:0000256" key="1">
    <source>
        <dbReference type="SAM" id="MobiDB-lite"/>
    </source>
</evidence>
<feature type="region of interest" description="Disordered" evidence="1">
    <location>
        <begin position="1"/>
        <end position="70"/>
    </location>
</feature>
<protein>
    <submittedName>
        <fullName evidence="2">Uncharacterized protein</fullName>
    </submittedName>
</protein>
<feature type="compositionally biased region" description="Basic and acidic residues" evidence="1">
    <location>
        <begin position="32"/>
        <end position="70"/>
    </location>
</feature>
<gene>
    <name evidence="2" type="ORF">FHS29_005883</name>
</gene>
<proteinExistence type="predicted"/>
<name>A0A841CQT8_9PSEU</name>
<evidence type="ECO:0000313" key="3">
    <source>
        <dbReference type="Proteomes" id="UP000547510"/>
    </source>
</evidence>
<accession>A0A841CQT8</accession>
<dbReference type="EMBL" id="JACHJN010000010">
    <property type="protein sequence ID" value="MBB5959263.1"/>
    <property type="molecule type" value="Genomic_DNA"/>
</dbReference>
<organism evidence="2 3">
    <name type="scientific">Saccharothrix tamanrassetensis</name>
    <dbReference type="NCBI Taxonomy" id="1051531"/>
    <lineage>
        <taxon>Bacteria</taxon>
        <taxon>Bacillati</taxon>
        <taxon>Actinomycetota</taxon>
        <taxon>Actinomycetes</taxon>
        <taxon>Pseudonocardiales</taxon>
        <taxon>Pseudonocardiaceae</taxon>
        <taxon>Saccharothrix</taxon>
    </lineage>
</organism>
<dbReference type="RefSeq" id="WP_184695954.1">
    <property type="nucleotide sequence ID" value="NZ_JACHJN010000010.1"/>
</dbReference>
<evidence type="ECO:0000313" key="2">
    <source>
        <dbReference type="EMBL" id="MBB5959263.1"/>
    </source>
</evidence>
<sequence>MTDLDERPLGEVGQSDGDQPGVDPPEEGVDPVGHRSAADRRTTPREQREGGASDGRPARENPEREPGEPG</sequence>
<keyword evidence="3" id="KW-1185">Reference proteome</keyword>